<dbReference type="Gene3D" id="1.10.10.10">
    <property type="entry name" value="Winged helix-like DNA-binding domain superfamily/Winged helix DNA-binding domain"/>
    <property type="match status" value="1"/>
</dbReference>
<feature type="compositionally biased region" description="Acidic residues" evidence="4">
    <location>
        <begin position="537"/>
        <end position="548"/>
    </location>
</feature>
<comment type="caution">
    <text evidence="7">The sequence shown here is derived from an EMBL/GenBank/DDBJ whole genome shotgun (WGS) entry which is preliminary data.</text>
</comment>
<feature type="region of interest" description="Disordered" evidence="4">
    <location>
        <begin position="299"/>
        <end position="367"/>
    </location>
</feature>
<dbReference type="Pfam" id="PF00250">
    <property type="entry name" value="Forkhead"/>
    <property type="match status" value="1"/>
</dbReference>
<keyword evidence="8" id="KW-1185">Reference proteome</keyword>
<protein>
    <submittedName>
        <fullName evidence="7">Forkhead domain containing protein</fullName>
    </submittedName>
</protein>
<feature type="compositionally biased region" description="Basic and acidic residues" evidence="4">
    <location>
        <begin position="766"/>
        <end position="776"/>
    </location>
</feature>
<name>A0ABR2J4Z8_9PEZI</name>
<feature type="region of interest" description="Disordered" evidence="4">
    <location>
        <begin position="1126"/>
        <end position="1172"/>
    </location>
</feature>
<organism evidence="7 8">
    <name type="scientific">Apiospora arundinis</name>
    <dbReference type="NCBI Taxonomy" id="335852"/>
    <lineage>
        <taxon>Eukaryota</taxon>
        <taxon>Fungi</taxon>
        <taxon>Dikarya</taxon>
        <taxon>Ascomycota</taxon>
        <taxon>Pezizomycotina</taxon>
        <taxon>Sordariomycetes</taxon>
        <taxon>Xylariomycetidae</taxon>
        <taxon>Amphisphaeriales</taxon>
        <taxon>Apiosporaceae</taxon>
        <taxon>Apiospora</taxon>
    </lineage>
</organism>
<feature type="compositionally biased region" description="Polar residues" evidence="4">
    <location>
        <begin position="1006"/>
        <end position="1021"/>
    </location>
</feature>
<evidence type="ECO:0000256" key="2">
    <source>
        <dbReference type="ARBA" id="ARBA00023242"/>
    </source>
</evidence>
<feature type="compositionally biased region" description="Polar residues" evidence="4">
    <location>
        <begin position="356"/>
        <end position="367"/>
    </location>
</feature>
<feature type="compositionally biased region" description="Basic and acidic residues" evidence="4">
    <location>
        <begin position="479"/>
        <end position="494"/>
    </location>
</feature>
<feature type="compositionally biased region" description="Low complexity" evidence="4">
    <location>
        <begin position="1301"/>
        <end position="1315"/>
    </location>
</feature>
<feature type="compositionally biased region" description="Polar residues" evidence="4">
    <location>
        <begin position="1415"/>
        <end position="1430"/>
    </location>
</feature>
<feature type="compositionally biased region" description="Pro residues" evidence="4">
    <location>
        <begin position="1670"/>
        <end position="1694"/>
    </location>
</feature>
<feature type="compositionally biased region" description="Low complexity" evidence="4">
    <location>
        <begin position="1575"/>
        <end position="1634"/>
    </location>
</feature>
<feature type="compositionally biased region" description="Low complexity" evidence="4">
    <location>
        <begin position="1358"/>
        <end position="1377"/>
    </location>
</feature>
<feature type="compositionally biased region" description="Polar residues" evidence="4">
    <location>
        <begin position="934"/>
        <end position="970"/>
    </location>
</feature>
<feature type="compositionally biased region" description="Polar residues" evidence="4">
    <location>
        <begin position="1245"/>
        <end position="1262"/>
    </location>
</feature>
<feature type="compositionally biased region" description="Acidic residues" evidence="4">
    <location>
        <begin position="556"/>
        <end position="569"/>
    </location>
</feature>
<dbReference type="EMBL" id="JAPCWZ010000003">
    <property type="protein sequence ID" value="KAK8872853.1"/>
    <property type="molecule type" value="Genomic_DNA"/>
</dbReference>
<dbReference type="PRINTS" id="PR00053">
    <property type="entry name" value="FORKHEAD"/>
</dbReference>
<evidence type="ECO:0000313" key="7">
    <source>
        <dbReference type="EMBL" id="KAK8872853.1"/>
    </source>
</evidence>
<feature type="compositionally biased region" description="Polar residues" evidence="4">
    <location>
        <begin position="1638"/>
        <end position="1654"/>
    </location>
</feature>
<dbReference type="PANTHER" id="PTHR21712">
    <property type="entry name" value="PRE-RRNA-PROCESSING PROTEIN FHL1"/>
    <property type="match status" value="1"/>
</dbReference>
<dbReference type="Proteomes" id="UP001390339">
    <property type="component" value="Unassembled WGS sequence"/>
</dbReference>
<dbReference type="PROSITE" id="PS50039">
    <property type="entry name" value="FORK_HEAD_3"/>
    <property type="match status" value="1"/>
</dbReference>
<evidence type="ECO:0000256" key="1">
    <source>
        <dbReference type="ARBA" id="ARBA00023125"/>
    </source>
</evidence>
<dbReference type="InterPro" id="IPR036390">
    <property type="entry name" value="WH_DNA-bd_sf"/>
</dbReference>
<sequence length="1747" mass="184799">MTSFKANAPADRIAPPATTTAAATEEAADSPPRPFPLLDVTDMTGLNHDDDDPFYAPPNQPSQSNSTQFPPLPQTYELPSPPTVSPLSTPAVTAVHSMNGDNAAEHDLPNLSEPDNGATAASASAPLNSMSDLTSIKANLAMGLEKLQTTGLPSGQDRERAAVAMTDDDIAYNARSASNARMMSRHASITSADPNAFMLSMPQGNNTQLSGDYPTAIAPSEISLQASFTQESDALTGSAEAASASASASQKLESFARIEFADSVFQMTTYAVIIGRDQRALEQARREAYREERYRRMCEENERQGLPPPTPLGKDRGKFSKSYVSEEGGMLGPESDGEDSVKPRPRRRRPSSAASVQQGDINNQEEAIKSNRQYVSHTEGVAAVDLGTVQPSPSHIPFVGIHSPGPNIAQKTKAISRNHLKIQFNEKKGVFEAEALHRNGFFCDESFYGSEHGPVTIRSGDRFQIKDVAFHFVINGVERGKTGGEDLHEEEASSKRYSVGGKEMSFDFEHSDHEKFHDTSDELSELGDISTPPAGSDDGEDADDGDESEGVKEAEEVGEAEEEVEEAEDITMALEPPPEPPLEPAQPEQQVIQPAHDGDVVMQSAESAFEDHEEESIERRLQTALAADLDLGLDTRLDTTFEHEHDHDQTELDVGDTSLDAGYDMELDPRFDNGIPPEYAGLPIPPKRRGPGRPPKDGIMSKRERRLLKKQMLEDAKKIQPQEPLGEKIKRPVGRPRKNPLPENGDRPEKRKYTKRKREDGEEGSDAEKRAKEKKDKKVRPKSPPLELNREDFTDEQLQKPSKNYGVLIDEALTAGPIEGLHLKQIYKRITAKYPWFYFHAETKGWESSVRHNLLGNDAFKKDDQTGLWSRVPGVELDAGKKRKATTPERSLGPPSMQPHQMAHQQHYYQGSNYMQQGGMHYAHGLPAQGYTGGNQHQNGYHTSVSHNTPNPVNQGTPTAHQSYPAQSHNHVPITPTAGPNLAMARQPGSQQQGAYGSPYARPAPQANQLPKTEHPSYNPQVSQISAAPVSATYTTQVSQNPASLGANGASSRVPLSAEVQKVIADWKKQILTTISKSTDAAKAEQIIDTSINRALGIPTAPTLPGFDGVENTLVNAVQGKIRDAQNQARNAAPAAPAAPTAAAAPGRQPSLAPATASTATKAPAPSPASSLDTNIQARIQLFRTPILAALRKRTEHAETIVDTAIKRAQGLPHQDIMPGWEDADRLIVENVHKIIAEVRKNHGLQASTASPSIQPTRSAQEMSAPKTQSASPAPLPPAVTTATPTAQSVANRNASPHPLAASHTSPSPVVSTPSAPKPATPQTSRPGFSIARPSKVGIARPGAVSVARPSLARKDSSFSTPASASMASAPAATNTSVSPRTTTVANAATGVPASTHSPAVGSPALGAQAATARPPSTQAPSGGTNTSVMGHSLPGFSTGKPSSPAPAPTTTPSAGAIEAITGTKRALDSTDGPGHGVAEQHREHKRVATSPPETSQPQRVSPVAQAPASHAPTPQAPASHALATQASVPQAPTPQAPTPQAPTPQALAPQAPVSHAPATQAPIPHASAHPAETPQASVHQAPAPQVPVSQAPAPQAPAQVPASQPVVSPAPTTQASATQAPAPQVPSPQALVPHASAPQTTVSPVLKSVQPQDTPQQAAVSTPTQQAPAPAPAPVPQAPTPPPAQQAPAPAPAPQATTSPALKSSTTPPPHAMVSKPVSPPAPSQHDTPKPSVEQPHPVQSHPTPS</sequence>
<feature type="region of interest" description="Disordered" evidence="4">
    <location>
        <begin position="512"/>
        <end position="593"/>
    </location>
</feature>
<feature type="region of interest" description="Disordered" evidence="4">
    <location>
        <begin position="1"/>
        <end position="89"/>
    </location>
</feature>
<dbReference type="PROSITE" id="PS50006">
    <property type="entry name" value="FHA_DOMAIN"/>
    <property type="match status" value="1"/>
</dbReference>
<dbReference type="PANTHER" id="PTHR21712:SF29">
    <property type="entry name" value="PRE-RRNA-PROCESSING PROTEIN FHL1"/>
    <property type="match status" value="1"/>
</dbReference>
<feature type="compositionally biased region" description="Pro residues" evidence="4">
    <location>
        <begin position="1532"/>
        <end position="1543"/>
    </location>
</feature>
<feature type="compositionally biased region" description="Basic and acidic residues" evidence="4">
    <location>
        <begin position="711"/>
        <end position="730"/>
    </location>
</feature>
<evidence type="ECO:0000313" key="8">
    <source>
        <dbReference type="Proteomes" id="UP001390339"/>
    </source>
</evidence>
<feature type="compositionally biased region" description="Low complexity" evidence="4">
    <location>
        <begin position="8"/>
        <end position="25"/>
    </location>
</feature>
<feature type="region of interest" description="Disordered" evidence="4">
    <location>
        <begin position="879"/>
        <end position="899"/>
    </location>
</feature>
<dbReference type="SUPFAM" id="SSF49879">
    <property type="entry name" value="SMAD/FHA domain"/>
    <property type="match status" value="1"/>
</dbReference>
<feature type="compositionally biased region" description="Low complexity" evidence="4">
    <location>
        <begin position="1268"/>
        <end position="1291"/>
    </location>
</feature>
<feature type="region of interest" description="Disordered" evidence="4">
    <location>
        <begin position="1392"/>
        <end position="1747"/>
    </location>
</feature>
<evidence type="ECO:0000259" key="6">
    <source>
        <dbReference type="PROSITE" id="PS50039"/>
    </source>
</evidence>
<feature type="compositionally biased region" description="Low complexity" evidence="4">
    <location>
        <begin position="1544"/>
        <end position="1553"/>
    </location>
</feature>
<dbReference type="SUPFAM" id="SSF46785">
    <property type="entry name" value="Winged helix' DNA-binding domain"/>
    <property type="match status" value="1"/>
</dbReference>
<reference evidence="7 8" key="1">
    <citation type="journal article" date="2024" name="IMA Fungus">
        <title>Apiospora arundinis, a panoply of carbohydrate-active enzymes and secondary metabolites.</title>
        <authorList>
            <person name="Sorensen T."/>
            <person name="Petersen C."/>
            <person name="Muurmann A.T."/>
            <person name="Christiansen J.V."/>
            <person name="Brundto M.L."/>
            <person name="Overgaard C.K."/>
            <person name="Boysen A.T."/>
            <person name="Wollenberg R.D."/>
            <person name="Larsen T.O."/>
            <person name="Sorensen J.L."/>
            <person name="Nielsen K.L."/>
            <person name="Sondergaard T.E."/>
        </authorList>
    </citation>
    <scope>NUCLEOTIDE SEQUENCE [LARGE SCALE GENOMIC DNA]</scope>
    <source>
        <strain evidence="7 8">AAU 773</strain>
    </source>
</reference>
<dbReference type="InterPro" id="IPR036388">
    <property type="entry name" value="WH-like_DNA-bd_sf"/>
</dbReference>
<evidence type="ECO:0000259" key="5">
    <source>
        <dbReference type="PROSITE" id="PS50006"/>
    </source>
</evidence>
<feature type="region of interest" description="Disordered" evidence="4">
    <location>
        <begin position="642"/>
        <end position="799"/>
    </location>
</feature>
<dbReference type="InterPro" id="IPR045178">
    <property type="entry name" value="Fhl1/FHA1"/>
</dbReference>
<dbReference type="SMART" id="SM00339">
    <property type="entry name" value="FH"/>
    <property type="match status" value="1"/>
</dbReference>
<dbReference type="InterPro" id="IPR000253">
    <property type="entry name" value="FHA_dom"/>
</dbReference>
<feature type="region of interest" description="Disordered" evidence="4">
    <location>
        <begin position="926"/>
        <end position="1021"/>
    </location>
</feature>
<proteinExistence type="predicted"/>
<evidence type="ECO:0000256" key="3">
    <source>
        <dbReference type="PROSITE-ProRule" id="PRU00089"/>
    </source>
</evidence>
<feature type="domain" description="FHA" evidence="5">
    <location>
        <begin position="397"/>
        <end position="448"/>
    </location>
</feature>
<feature type="compositionally biased region" description="Pro residues" evidence="4">
    <location>
        <begin position="575"/>
        <end position="584"/>
    </location>
</feature>
<feature type="region of interest" description="Disordered" evidence="4">
    <location>
        <begin position="101"/>
        <end position="125"/>
    </location>
</feature>
<keyword evidence="1 3" id="KW-0238">DNA-binding</keyword>
<gene>
    <name evidence="7" type="ORF">PGQ11_003367</name>
</gene>
<comment type="subcellular location">
    <subcellularLocation>
        <location evidence="3">Nucleus</location>
    </subcellularLocation>
</comment>
<feature type="domain" description="Fork-head" evidence="6">
    <location>
        <begin position="800"/>
        <end position="862"/>
    </location>
</feature>
<dbReference type="InterPro" id="IPR008984">
    <property type="entry name" value="SMAD_FHA_dom_sf"/>
</dbReference>
<feature type="region of interest" description="Disordered" evidence="4">
    <location>
        <begin position="479"/>
        <end position="500"/>
    </location>
</feature>
<keyword evidence="2 3" id="KW-0539">Nucleus</keyword>
<feature type="DNA-binding region" description="Fork-head" evidence="3">
    <location>
        <begin position="800"/>
        <end position="862"/>
    </location>
</feature>
<dbReference type="InterPro" id="IPR001766">
    <property type="entry name" value="Fork_head_dom"/>
</dbReference>
<accession>A0ABR2J4Z8</accession>
<feature type="compositionally biased region" description="Low complexity" evidence="4">
    <location>
        <begin position="1655"/>
        <end position="1669"/>
    </location>
</feature>
<evidence type="ECO:0000256" key="4">
    <source>
        <dbReference type="SAM" id="MobiDB-lite"/>
    </source>
</evidence>
<feature type="compositionally biased region" description="Low complexity" evidence="4">
    <location>
        <begin position="1132"/>
        <end position="1171"/>
    </location>
</feature>
<feature type="region of interest" description="Disordered" evidence="4">
    <location>
        <begin position="1245"/>
        <end position="1380"/>
    </location>
</feature>